<sequence length="507" mass="58532">MTYPKSINTPSPQTTQAVPTAAPQNNSQESNVLYWLKTQQPAFYNLFYEWNSIESMQIGLWHWFRAAIDNSHKPWQYNPSHLLYLHNHLQQLLHIAHQYWQQFGQQIPPATHNHDAEHWLANAETICKQFDGKIVFLSKDETREPMRFFHRLFQTRPLEKWKELLSNWLAYGLSSNSLLNSEAAAEMAADHELLRGLCEAGWLLWQQTQQQSKGCTVTQTETTHTDLPAASLHNYARQDDDLQALIHMIVASMPVDYIFLLGKFPLQPEALGYEYDLLVLTTPTQQRPAHELESLIQNRSEELSPVAATVMQTAQVAQWLQKGNWYLHHCCAIHKLCYNNTGNRLPYQPNPVPPNHNLMQQQFDNFLSKSTGFLTAATAQIEQQEWALAAFMLHQCLEAGLNALITPFLQQRIKTHSLHKLITLARHLMPGLSNMFPRYTAADVQQFQLLQKAYIHARYKNNFNITEQQCRNLWLQLHGLLHQLPTAFSIALQTHLPNTTHPHHQSA</sequence>
<evidence type="ECO:0000259" key="2">
    <source>
        <dbReference type="PROSITE" id="PS50910"/>
    </source>
</evidence>
<proteinExistence type="predicted"/>
<gene>
    <name evidence="3" type="ORF">GLV81_17850</name>
</gene>
<keyword evidence="4" id="KW-1185">Reference proteome</keyword>
<dbReference type="SUPFAM" id="SSF81593">
    <property type="entry name" value="Nucleotidyltransferase substrate binding subunit/domain"/>
    <property type="match status" value="1"/>
</dbReference>
<accession>A0A6I6GBC3</accession>
<feature type="region of interest" description="Disordered" evidence="1">
    <location>
        <begin position="1"/>
        <end position="24"/>
    </location>
</feature>
<dbReference type="PROSITE" id="PS50910">
    <property type="entry name" value="HEPN"/>
    <property type="match status" value="1"/>
</dbReference>
<organism evidence="3 4">
    <name type="scientific">Phnomibacter ginsenosidimutans</name>
    <dbReference type="NCBI Taxonomy" id="2676868"/>
    <lineage>
        <taxon>Bacteria</taxon>
        <taxon>Pseudomonadati</taxon>
        <taxon>Bacteroidota</taxon>
        <taxon>Chitinophagia</taxon>
        <taxon>Chitinophagales</taxon>
        <taxon>Chitinophagaceae</taxon>
        <taxon>Phnomibacter</taxon>
    </lineage>
</organism>
<dbReference type="Pfam" id="PF05168">
    <property type="entry name" value="HEPN"/>
    <property type="match status" value="1"/>
</dbReference>
<dbReference type="AlphaFoldDB" id="A0A6I6GBC3"/>
<reference evidence="3 4" key="1">
    <citation type="submission" date="2019-11" db="EMBL/GenBank/DDBJ databases">
        <authorList>
            <person name="Im W.T."/>
        </authorList>
    </citation>
    <scope>NUCLEOTIDE SEQUENCE [LARGE SCALE GENOMIC DNA]</scope>
    <source>
        <strain evidence="3 4">SB-02</strain>
    </source>
</reference>
<dbReference type="Proteomes" id="UP000426027">
    <property type="component" value="Chromosome"/>
</dbReference>
<feature type="domain" description="HEPN" evidence="2">
    <location>
        <begin position="367"/>
        <end position="484"/>
    </location>
</feature>
<protein>
    <submittedName>
        <fullName evidence="3">HEPN domain-containing protein</fullName>
    </submittedName>
</protein>
<dbReference type="Gene3D" id="1.20.120.330">
    <property type="entry name" value="Nucleotidyltransferases domain 2"/>
    <property type="match status" value="1"/>
</dbReference>
<name>A0A6I6GBC3_9BACT</name>
<evidence type="ECO:0000256" key="1">
    <source>
        <dbReference type="SAM" id="MobiDB-lite"/>
    </source>
</evidence>
<evidence type="ECO:0000313" key="4">
    <source>
        <dbReference type="Proteomes" id="UP000426027"/>
    </source>
</evidence>
<dbReference type="EMBL" id="CP046566">
    <property type="protein sequence ID" value="QGW29734.1"/>
    <property type="molecule type" value="Genomic_DNA"/>
</dbReference>
<dbReference type="InterPro" id="IPR007842">
    <property type="entry name" value="HEPN_dom"/>
</dbReference>
<dbReference type="SMART" id="SM00748">
    <property type="entry name" value="HEPN"/>
    <property type="match status" value="1"/>
</dbReference>
<dbReference type="RefSeq" id="WP_157480218.1">
    <property type="nucleotide sequence ID" value="NZ_CP046566.1"/>
</dbReference>
<evidence type="ECO:0000313" key="3">
    <source>
        <dbReference type="EMBL" id="QGW29734.1"/>
    </source>
</evidence>
<dbReference type="KEGG" id="fls:GLV81_17850"/>